<feature type="compositionally biased region" description="Polar residues" evidence="2">
    <location>
        <begin position="487"/>
        <end position="505"/>
    </location>
</feature>
<reference evidence="5" key="2">
    <citation type="submission" date="2018-05" db="EMBL/GenBank/DDBJ databases">
        <title>OgluRS3 (Oryza glumaepatula Reference Sequence Version 3).</title>
        <authorList>
            <person name="Zhang J."/>
            <person name="Kudrna D."/>
            <person name="Lee S."/>
            <person name="Talag J."/>
            <person name="Welchert J."/>
            <person name="Wing R.A."/>
        </authorList>
    </citation>
    <scope>NUCLEOTIDE SEQUENCE [LARGE SCALE GENOMIC DNA]</scope>
</reference>
<sequence length="534" mass="61669">MEKLDRYLQEHFDVPAKNPSEEAQRRWRQAVGTIVKNRRRRFRWVPDLDRRSLDKAKVRSTQEKIRVALYVQQAALIFSDGAKKKEFKLTEDIIKARFSINPDELALITSKHDSKALKMHGGVDGISKKVRSSFDHGICASDIDTRQNIYGVNRYAEKPSRSFWMFVWDAFQDMTLIILMVCALLSVAVGLATEGWPKGMYDGLGIILSIFLVVMVTAVSDYKQSLQFKELDNEKKKIFIHVTRDGRRQKISIYDLVVGDIVHLSIGDQVPADGLYIHGYSLLIDESSLSGHNCHPIPLWEREFCIYVGGISWHRFCDNKRYVCMYKNIEQWDDSEAFDNFKNAKARFWANYHGQPSDISLPDPDMYIDKVDHNSKIDPELIADLNMVRLPFEMDDELLPADGLGSTDTDNKCQQRQNQSRNWDIYVEKPTEVNKWEQDSRSNMDWGTKHESWNESSKNCSGWGSALADSSWGNWNNSNNHHSSNNRASFNGINRNRYQDPSSISGRKRNSGGYIQQRNSRQRNQIEGYQGSRW</sequence>
<feature type="region of interest" description="Disordered" evidence="2">
    <location>
        <begin position="401"/>
        <end position="460"/>
    </location>
</feature>
<feature type="domain" description="Cation-transporting P-type ATPase N-terminal" evidence="4">
    <location>
        <begin position="119"/>
        <end position="191"/>
    </location>
</feature>
<evidence type="ECO:0000256" key="3">
    <source>
        <dbReference type="SAM" id="Phobius"/>
    </source>
</evidence>
<evidence type="ECO:0000313" key="6">
    <source>
        <dbReference type="Proteomes" id="UP000026961"/>
    </source>
</evidence>
<dbReference type="InterPro" id="IPR059000">
    <property type="entry name" value="ATPase_P-type_domA"/>
</dbReference>
<evidence type="ECO:0000256" key="1">
    <source>
        <dbReference type="ARBA" id="ARBA00022842"/>
    </source>
</evidence>
<name>A0A0E0BF34_9ORYZ</name>
<dbReference type="SUPFAM" id="SSF81665">
    <property type="entry name" value="Calcium ATPase, transmembrane domain M"/>
    <property type="match status" value="1"/>
</dbReference>
<evidence type="ECO:0000313" key="5">
    <source>
        <dbReference type="EnsemblPlants" id="OGLUM11G02140.1"/>
    </source>
</evidence>
<dbReference type="STRING" id="40148.A0A0E0BF34"/>
<feature type="compositionally biased region" description="Polar residues" evidence="2">
    <location>
        <begin position="406"/>
        <end position="422"/>
    </location>
</feature>
<dbReference type="Pfam" id="PF00122">
    <property type="entry name" value="E1-E2_ATPase"/>
    <property type="match status" value="1"/>
</dbReference>
<dbReference type="EnsemblPlants" id="OGLUM11G02140.1">
    <property type="protein sequence ID" value="OGLUM11G02140.1"/>
    <property type="gene ID" value="OGLUM11G02140"/>
</dbReference>
<keyword evidence="3" id="KW-0812">Transmembrane</keyword>
<dbReference type="InterPro" id="IPR024750">
    <property type="entry name" value="Ca_ATPase_N_dom"/>
</dbReference>
<dbReference type="eggNOG" id="KOG0204">
    <property type="taxonomic scope" value="Eukaryota"/>
</dbReference>
<dbReference type="Gene3D" id="1.20.1110.10">
    <property type="entry name" value="Calcium-transporting ATPase, transmembrane domain"/>
    <property type="match status" value="1"/>
</dbReference>
<dbReference type="Pfam" id="PF12515">
    <property type="entry name" value="CaATP_NAI"/>
    <property type="match status" value="1"/>
</dbReference>
<dbReference type="GO" id="GO:0005388">
    <property type="term" value="F:P-type calcium transporter activity"/>
    <property type="evidence" value="ECO:0007669"/>
    <property type="project" value="TreeGrafter"/>
</dbReference>
<feature type="transmembrane region" description="Helical" evidence="3">
    <location>
        <begin position="174"/>
        <end position="193"/>
    </location>
</feature>
<dbReference type="HOGENOM" id="CLU_510374_0_0_1"/>
<feature type="compositionally biased region" description="Low complexity" evidence="2">
    <location>
        <begin position="516"/>
        <end position="525"/>
    </location>
</feature>
<keyword evidence="3" id="KW-0472">Membrane</keyword>
<dbReference type="FunFam" id="1.20.5.170:FF:000026">
    <property type="entry name" value="Calcium-transporting ATPase"/>
    <property type="match status" value="1"/>
</dbReference>
<proteinExistence type="predicted"/>
<evidence type="ECO:0000256" key="2">
    <source>
        <dbReference type="SAM" id="MobiDB-lite"/>
    </source>
</evidence>
<dbReference type="AlphaFoldDB" id="A0A0E0BF34"/>
<feature type="region of interest" description="Disordered" evidence="2">
    <location>
        <begin position="478"/>
        <end position="534"/>
    </location>
</feature>
<reference evidence="5" key="1">
    <citation type="submission" date="2015-04" db="UniProtKB">
        <authorList>
            <consortium name="EnsemblPlants"/>
        </authorList>
    </citation>
    <scope>IDENTIFICATION</scope>
</reference>
<dbReference type="InterPro" id="IPR004014">
    <property type="entry name" value="ATPase_P-typ_cation-transptr_N"/>
</dbReference>
<organism evidence="5">
    <name type="scientific">Oryza glumipatula</name>
    <dbReference type="NCBI Taxonomy" id="40148"/>
    <lineage>
        <taxon>Eukaryota</taxon>
        <taxon>Viridiplantae</taxon>
        <taxon>Streptophyta</taxon>
        <taxon>Embryophyta</taxon>
        <taxon>Tracheophyta</taxon>
        <taxon>Spermatophyta</taxon>
        <taxon>Magnoliopsida</taxon>
        <taxon>Liliopsida</taxon>
        <taxon>Poales</taxon>
        <taxon>Poaceae</taxon>
        <taxon>BOP clade</taxon>
        <taxon>Oryzoideae</taxon>
        <taxon>Oryzeae</taxon>
        <taxon>Oryzinae</taxon>
        <taxon>Oryza</taxon>
    </lineage>
</organism>
<dbReference type="SUPFAM" id="SSF81653">
    <property type="entry name" value="Calcium ATPase, transduction domain A"/>
    <property type="match status" value="1"/>
</dbReference>
<protein>
    <recommendedName>
        <fullName evidence="4">Cation-transporting P-type ATPase N-terminal domain-containing protein</fullName>
    </recommendedName>
</protein>
<dbReference type="Proteomes" id="UP000026961">
    <property type="component" value="Chromosome 11"/>
</dbReference>
<dbReference type="Gramene" id="OGLUM11G02140.1">
    <property type="protein sequence ID" value="OGLUM11G02140.1"/>
    <property type="gene ID" value="OGLUM11G02140"/>
</dbReference>
<accession>A0A0E0BF34</accession>
<dbReference type="InterPro" id="IPR023298">
    <property type="entry name" value="ATPase_P-typ_TM_dom_sf"/>
</dbReference>
<dbReference type="PANTHER" id="PTHR24093:SF462">
    <property type="entry name" value="CALCIUM-TRANSPORTING ATPASE 11, PLASMA MEMBRANE-TYPE-RELATED"/>
    <property type="match status" value="1"/>
</dbReference>
<feature type="compositionally biased region" description="Basic and acidic residues" evidence="2">
    <location>
        <begin position="426"/>
        <end position="453"/>
    </location>
</feature>
<dbReference type="Gene3D" id="1.20.5.170">
    <property type="match status" value="1"/>
</dbReference>
<evidence type="ECO:0000259" key="4">
    <source>
        <dbReference type="SMART" id="SM00831"/>
    </source>
</evidence>
<dbReference type="GO" id="GO:0005886">
    <property type="term" value="C:plasma membrane"/>
    <property type="evidence" value="ECO:0007669"/>
    <property type="project" value="TreeGrafter"/>
</dbReference>
<dbReference type="FunFam" id="1.20.1110.10:FF:000036">
    <property type="entry name" value="Calcium-transporting ATPase"/>
    <property type="match status" value="1"/>
</dbReference>
<dbReference type="Gene3D" id="2.70.150.10">
    <property type="entry name" value="Calcium-transporting ATPase, cytoplasmic transduction domain A"/>
    <property type="match status" value="1"/>
</dbReference>
<dbReference type="PANTHER" id="PTHR24093">
    <property type="entry name" value="CATION TRANSPORTING ATPASE"/>
    <property type="match status" value="1"/>
</dbReference>
<dbReference type="Pfam" id="PF00690">
    <property type="entry name" value="Cation_ATPase_N"/>
    <property type="match status" value="1"/>
</dbReference>
<dbReference type="GO" id="GO:0005516">
    <property type="term" value="F:calmodulin binding"/>
    <property type="evidence" value="ECO:0007669"/>
    <property type="project" value="InterPro"/>
</dbReference>
<keyword evidence="1" id="KW-0460">Magnesium</keyword>
<dbReference type="InterPro" id="IPR008250">
    <property type="entry name" value="ATPase_P-typ_transduc_dom_A_sf"/>
</dbReference>
<dbReference type="SMART" id="SM00831">
    <property type="entry name" value="Cation_ATPase_N"/>
    <property type="match status" value="1"/>
</dbReference>
<feature type="transmembrane region" description="Helical" evidence="3">
    <location>
        <begin position="199"/>
        <end position="219"/>
    </location>
</feature>
<keyword evidence="6" id="KW-1185">Reference proteome</keyword>
<keyword evidence="3" id="KW-1133">Transmembrane helix</keyword>